<dbReference type="InterPro" id="IPR035968">
    <property type="entry name" value="ATP_synth_F1_ATPase_gsu"/>
</dbReference>
<dbReference type="HAMAP" id="MF_00815">
    <property type="entry name" value="ATP_synth_gamma_bact"/>
    <property type="match status" value="1"/>
</dbReference>
<reference evidence="11 12" key="1">
    <citation type="submission" date="2018-01" db="EMBL/GenBank/DDBJ databases">
        <title>Whole genome analyses suggest that Burkholderia sensu lato contains two further novel genera in the rhizoxinica-symbiotica group Mycetohabitans gen. nov., and Trinickia gen. nov.: implications for the evolution of diazotrophy and nodulation in the Burkholderiaceae.</title>
        <authorList>
            <person name="Estrada-de los Santos P."/>
            <person name="Palmer M."/>
            <person name="Chavez-Ramirez B."/>
            <person name="Beukes C."/>
            <person name="Steenkamp E.T."/>
            <person name="Hirsch A.M."/>
            <person name="Manyaka P."/>
            <person name="Maluk M."/>
            <person name="Lafos M."/>
            <person name="Crook M."/>
            <person name="Gross E."/>
            <person name="Simon M.F."/>
            <person name="Bueno dos Reis Junior F."/>
            <person name="Poole P.S."/>
            <person name="Venter S.N."/>
            <person name="James E.K."/>
        </authorList>
    </citation>
    <scope>NUCLEOTIDE SEQUENCE [LARGE SCALE GENOMIC DNA]</scope>
    <source>
        <strain evidence="11 12">GIMN1.004</strain>
    </source>
</reference>
<dbReference type="OrthoDB" id="9812769at2"/>
<evidence type="ECO:0000256" key="4">
    <source>
        <dbReference type="ARBA" id="ARBA00022448"/>
    </source>
</evidence>
<keyword evidence="4 10" id="KW-0813">Transport</keyword>
<keyword evidence="10" id="KW-1003">Cell membrane</keyword>
<keyword evidence="9 10" id="KW-0066">ATP synthesis</keyword>
<evidence type="ECO:0000256" key="6">
    <source>
        <dbReference type="ARBA" id="ARBA00023065"/>
    </source>
</evidence>
<dbReference type="InterPro" id="IPR000131">
    <property type="entry name" value="ATP_synth_F1_gsu"/>
</dbReference>
<dbReference type="Pfam" id="PF00231">
    <property type="entry name" value="ATP-synt"/>
    <property type="match status" value="1"/>
</dbReference>
<dbReference type="PANTHER" id="PTHR11693">
    <property type="entry name" value="ATP SYNTHASE GAMMA CHAIN"/>
    <property type="match status" value="1"/>
</dbReference>
<keyword evidence="7 10" id="KW-0472">Membrane</keyword>
<dbReference type="NCBIfam" id="TIGR01146">
    <property type="entry name" value="ATPsyn_F1gamma"/>
    <property type="match status" value="1"/>
</dbReference>
<sequence>MHIREIQAKIKSIGTTRKITRAMEMLARAKAPAARKRAGSFRPYAEHMRAIALHMQAANPEFVSPFLRKQVPVRRVGLIVVSTDRGLCGPLNSRLLLQCVERLAAWDRDAIGARVSVVGARGMGPIARCGAEVVAHSGALSQALHFESFFGTISVPLGEFLQGELDEVYIAYNRTTRVPEFEPRIDRILPLDAQLHPPGDGAPPTPDYLYEPDTGAVIETLLLRYVEAFVYQAVAENSACEQYARMMAMQTATENADRLIHDLTRVYQKTRQAQITTELCEIIAGAAAL</sequence>
<dbReference type="InterPro" id="IPR023632">
    <property type="entry name" value="ATP_synth_F1_gsu_CS"/>
</dbReference>
<name>A0A2N7VC91_9BURK</name>
<dbReference type="PROSITE" id="PS00153">
    <property type="entry name" value="ATPASE_GAMMA"/>
    <property type="match status" value="1"/>
</dbReference>
<protein>
    <recommendedName>
        <fullName evidence="10">ATP synthase gamma chain</fullName>
    </recommendedName>
    <alternativeName>
        <fullName evidence="10">ATP synthase F1 sector gamma subunit</fullName>
    </alternativeName>
    <alternativeName>
        <fullName evidence="10">F-ATPase gamma subunit</fullName>
    </alternativeName>
</protein>
<keyword evidence="8 10" id="KW-0139">CF(1)</keyword>
<evidence type="ECO:0000313" key="11">
    <source>
        <dbReference type="EMBL" id="PMS14727.1"/>
    </source>
</evidence>
<evidence type="ECO:0000256" key="8">
    <source>
        <dbReference type="ARBA" id="ARBA00023196"/>
    </source>
</evidence>
<dbReference type="Proteomes" id="UP000235616">
    <property type="component" value="Unassembled WGS sequence"/>
</dbReference>
<comment type="similarity">
    <text evidence="3 10">Belongs to the ATPase gamma chain family.</text>
</comment>
<organism evidence="11 12">
    <name type="scientific">Trinickia dabaoshanensis</name>
    <dbReference type="NCBI Taxonomy" id="564714"/>
    <lineage>
        <taxon>Bacteria</taxon>
        <taxon>Pseudomonadati</taxon>
        <taxon>Pseudomonadota</taxon>
        <taxon>Betaproteobacteria</taxon>
        <taxon>Burkholderiales</taxon>
        <taxon>Burkholderiaceae</taxon>
        <taxon>Trinickia</taxon>
    </lineage>
</organism>
<keyword evidence="12" id="KW-1185">Reference proteome</keyword>
<dbReference type="PRINTS" id="PR00126">
    <property type="entry name" value="ATPASEGAMMA"/>
</dbReference>
<dbReference type="GO" id="GO:0005524">
    <property type="term" value="F:ATP binding"/>
    <property type="evidence" value="ECO:0007669"/>
    <property type="project" value="UniProtKB-UniRule"/>
</dbReference>
<proteinExistence type="inferred from homology"/>
<comment type="subunit">
    <text evidence="10">F-type ATPases have 2 components, CF(1) - the catalytic core - and CF(0) - the membrane proton channel. CF(1) has five subunits: alpha(3), beta(3), gamma(1), delta(1), epsilon(1). CF(0) has three main subunits: a, b and c.</text>
</comment>
<keyword evidence="5 10" id="KW-0375">Hydrogen ion transport</keyword>
<evidence type="ECO:0000256" key="10">
    <source>
        <dbReference type="HAMAP-Rule" id="MF_00815"/>
    </source>
</evidence>
<dbReference type="Gene3D" id="1.10.287.80">
    <property type="entry name" value="ATP synthase, gamma subunit, helix hairpin domain"/>
    <property type="match status" value="1"/>
</dbReference>
<dbReference type="EMBL" id="PNYA01000041">
    <property type="protein sequence ID" value="PMS14727.1"/>
    <property type="molecule type" value="Genomic_DNA"/>
</dbReference>
<dbReference type="Gene3D" id="3.40.1380.10">
    <property type="match status" value="1"/>
</dbReference>
<comment type="function">
    <text evidence="1 10">Produces ATP from ADP in the presence of a proton gradient across the membrane. The gamma chain is believed to be important in regulating ATPase activity and the flow of protons through the CF(0) complex.</text>
</comment>
<evidence type="ECO:0000256" key="9">
    <source>
        <dbReference type="ARBA" id="ARBA00023310"/>
    </source>
</evidence>
<evidence type="ECO:0000256" key="1">
    <source>
        <dbReference type="ARBA" id="ARBA00003456"/>
    </source>
</evidence>
<evidence type="ECO:0000313" key="12">
    <source>
        <dbReference type="Proteomes" id="UP000235616"/>
    </source>
</evidence>
<comment type="caution">
    <text evidence="11">The sequence shown here is derived from an EMBL/GenBank/DDBJ whole genome shotgun (WGS) entry which is preliminary data.</text>
</comment>
<dbReference type="GO" id="GO:0042777">
    <property type="term" value="P:proton motive force-driven plasma membrane ATP synthesis"/>
    <property type="evidence" value="ECO:0007669"/>
    <property type="project" value="UniProtKB-UniRule"/>
</dbReference>
<evidence type="ECO:0000256" key="3">
    <source>
        <dbReference type="ARBA" id="ARBA00007681"/>
    </source>
</evidence>
<gene>
    <name evidence="10 11" type="primary">atpG</name>
    <name evidence="11" type="ORF">C0Z18_30300</name>
</gene>
<dbReference type="GO" id="GO:0046933">
    <property type="term" value="F:proton-transporting ATP synthase activity, rotational mechanism"/>
    <property type="evidence" value="ECO:0007669"/>
    <property type="project" value="UniProtKB-UniRule"/>
</dbReference>
<accession>A0A2N7VC91</accession>
<dbReference type="CDD" id="cd12151">
    <property type="entry name" value="F1-ATPase_gamma"/>
    <property type="match status" value="1"/>
</dbReference>
<dbReference type="GO" id="GO:0005886">
    <property type="term" value="C:plasma membrane"/>
    <property type="evidence" value="ECO:0007669"/>
    <property type="project" value="UniProtKB-SubCell"/>
</dbReference>
<comment type="subcellular location">
    <subcellularLocation>
        <location evidence="10">Cell membrane</location>
        <topology evidence="10">Peripheral membrane protein</topology>
    </subcellularLocation>
    <subcellularLocation>
        <location evidence="2">Membrane</location>
        <topology evidence="2">Peripheral membrane protein</topology>
    </subcellularLocation>
</comment>
<dbReference type="AlphaFoldDB" id="A0A2N7VC91"/>
<evidence type="ECO:0000256" key="2">
    <source>
        <dbReference type="ARBA" id="ARBA00004170"/>
    </source>
</evidence>
<evidence type="ECO:0000256" key="5">
    <source>
        <dbReference type="ARBA" id="ARBA00022781"/>
    </source>
</evidence>
<dbReference type="GO" id="GO:0045259">
    <property type="term" value="C:proton-transporting ATP synthase complex"/>
    <property type="evidence" value="ECO:0007669"/>
    <property type="project" value="UniProtKB-KW"/>
</dbReference>
<dbReference type="SUPFAM" id="SSF52943">
    <property type="entry name" value="ATP synthase (F1-ATPase), gamma subunit"/>
    <property type="match status" value="1"/>
</dbReference>
<dbReference type="PANTHER" id="PTHR11693:SF22">
    <property type="entry name" value="ATP SYNTHASE SUBUNIT GAMMA, MITOCHONDRIAL"/>
    <property type="match status" value="1"/>
</dbReference>
<keyword evidence="6 10" id="KW-0406">Ion transport</keyword>
<evidence type="ECO:0000256" key="7">
    <source>
        <dbReference type="ARBA" id="ARBA00023136"/>
    </source>
</evidence>